<accession>A0A514CNF1</accession>
<dbReference type="KEGG" id="echi:FKX85_20780"/>
<evidence type="ECO:0000313" key="1">
    <source>
        <dbReference type="EMBL" id="QDH81331.1"/>
    </source>
</evidence>
<dbReference type="AlphaFoldDB" id="A0A514CNF1"/>
<gene>
    <name evidence="1" type="ORF">FKX85_20780</name>
</gene>
<sequence>MNKLKHTFLISLLGLVLFSCQDDEDQTFDAPVVSSFEFGEGSTHSTDPVAYRGSDLHMEASIQAEVNIASITVSIHGHDLEVGEGETEWDFSQTFTDEKYLARNPTFHEHIDIPSTAPVGEYHVVLEVTDDAGNTTETEGHLEVMSPVTISEFHMDETIVRGTDFHVDFMIEAIHGIHAISVDIHAHGLTPGEGETEWHFDQVFEDGYHEQTEAEFHEHIDVPASAPEGEYHVVFSVEDEQGNIQEYDTHLEVTAN</sequence>
<proteinExistence type="predicted"/>
<dbReference type="PROSITE" id="PS51257">
    <property type="entry name" value="PROKAR_LIPOPROTEIN"/>
    <property type="match status" value="1"/>
</dbReference>
<keyword evidence="2" id="KW-1185">Reference proteome</keyword>
<reference evidence="1 2" key="1">
    <citation type="submission" date="2019-06" db="EMBL/GenBank/DDBJ databases">
        <title>Echinicola alkalisoli sp. nov. isolated from saline soil.</title>
        <authorList>
            <person name="Sun J.-Q."/>
            <person name="Xu L."/>
        </authorList>
    </citation>
    <scope>NUCLEOTIDE SEQUENCE [LARGE SCALE GENOMIC DNA]</scope>
    <source>
        <strain evidence="1 2">LN3S3</strain>
    </source>
</reference>
<dbReference type="Proteomes" id="UP000316614">
    <property type="component" value="Chromosome"/>
</dbReference>
<dbReference type="EMBL" id="CP041253">
    <property type="protein sequence ID" value="QDH81331.1"/>
    <property type="molecule type" value="Genomic_DNA"/>
</dbReference>
<organism evidence="1 2">
    <name type="scientific">Echinicola soli</name>
    <dbReference type="NCBI Taxonomy" id="2591634"/>
    <lineage>
        <taxon>Bacteria</taxon>
        <taxon>Pseudomonadati</taxon>
        <taxon>Bacteroidota</taxon>
        <taxon>Cytophagia</taxon>
        <taxon>Cytophagales</taxon>
        <taxon>Cyclobacteriaceae</taxon>
        <taxon>Echinicola</taxon>
    </lineage>
</organism>
<dbReference type="InterPro" id="IPR027829">
    <property type="entry name" value="DUF4625"/>
</dbReference>
<dbReference type="Pfam" id="PF15418">
    <property type="entry name" value="DUF4625"/>
    <property type="match status" value="2"/>
</dbReference>
<dbReference type="RefSeq" id="WP_141616545.1">
    <property type="nucleotide sequence ID" value="NZ_CP041253.1"/>
</dbReference>
<name>A0A514CNF1_9BACT</name>
<evidence type="ECO:0000313" key="2">
    <source>
        <dbReference type="Proteomes" id="UP000316614"/>
    </source>
</evidence>
<dbReference type="OrthoDB" id="978436at2"/>
<protein>
    <submittedName>
        <fullName evidence="1">DUF4625 domain-containing protein</fullName>
    </submittedName>
</protein>